<gene>
    <name evidence="7" type="ORF">C9I88_06235</name>
    <name evidence="8" type="ORF">C9J52_04785</name>
</gene>
<evidence type="ECO:0000256" key="4">
    <source>
        <dbReference type="ARBA" id="ARBA00022989"/>
    </source>
</evidence>
<dbReference type="Proteomes" id="UP000241190">
    <property type="component" value="Unassembled WGS sequence"/>
</dbReference>
<evidence type="ECO:0000256" key="5">
    <source>
        <dbReference type="ARBA" id="ARBA00023136"/>
    </source>
</evidence>
<dbReference type="Proteomes" id="UP000241954">
    <property type="component" value="Unassembled WGS sequence"/>
</dbReference>
<keyword evidence="4 6" id="KW-1133">Transmembrane helix</keyword>
<dbReference type="GO" id="GO:0005886">
    <property type="term" value="C:plasma membrane"/>
    <property type="evidence" value="ECO:0007669"/>
    <property type="project" value="UniProtKB-SubCell"/>
</dbReference>
<dbReference type="GeneID" id="93548293"/>
<evidence type="ECO:0000313" key="7">
    <source>
        <dbReference type="EMBL" id="PSV98259.1"/>
    </source>
</evidence>
<evidence type="ECO:0008006" key="11">
    <source>
        <dbReference type="Google" id="ProtNLM"/>
    </source>
</evidence>
<dbReference type="STRING" id="56192.UB38_13535"/>
<evidence type="ECO:0000256" key="1">
    <source>
        <dbReference type="ARBA" id="ARBA00004651"/>
    </source>
</evidence>
<evidence type="ECO:0000256" key="6">
    <source>
        <dbReference type="SAM" id="Phobius"/>
    </source>
</evidence>
<dbReference type="NCBIfam" id="NF002494">
    <property type="entry name" value="PRK01821.1"/>
    <property type="match status" value="1"/>
</dbReference>
<accession>A0A0D8P495</accession>
<evidence type="ECO:0000313" key="8">
    <source>
        <dbReference type="EMBL" id="PSW98992.1"/>
    </source>
</evidence>
<evidence type="ECO:0000256" key="3">
    <source>
        <dbReference type="ARBA" id="ARBA00022692"/>
    </source>
</evidence>
<keyword evidence="9" id="KW-1185">Reference proteome</keyword>
<keyword evidence="5 6" id="KW-0472">Membrane</keyword>
<dbReference type="EMBL" id="PYLW01000004">
    <property type="protein sequence ID" value="PSV98259.1"/>
    <property type="molecule type" value="Genomic_DNA"/>
</dbReference>
<dbReference type="RefSeq" id="WP_045037383.1">
    <property type="nucleotide sequence ID" value="NZ_JZSR01000021.1"/>
</dbReference>
<dbReference type="Pfam" id="PF03788">
    <property type="entry name" value="LrgA"/>
    <property type="match status" value="1"/>
</dbReference>
<dbReference type="EMBL" id="PYOP01000005">
    <property type="protein sequence ID" value="PSW98992.1"/>
    <property type="molecule type" value="Genomic_DNA"/>
</dbReference>
<dbReference type="PANTHER" id="PTHR33931:SF5">
    <property type="entry name" value="UPF0299 MEMBRANE PROTEIN YOHJ"/>
    <property type="match status" value="1"/>
</dbReference>
<feature type="transmembrane region" description="Helical" evidence="6">
    <location>
        <begin position="30"/>
        <end position="47"/>
    </location>
</feature>
<sequence length="114" mass="12370">MNYIRSFAIVMICFFLGQGIQHWSGLPVPGSIIGLFILFIALVTGICRAEWVESTCNLLIKHMALLFVPVGVGLMNYLGVIENNAAIIFASTLGSTVIVLIVIGLAVHHKEKNS</sequence>
<evidence type="ECO:0000313" key="9">
    <source>
        <dbReference type="Proteomes" id="UP000241190"/>
    </source>
</evidence>
<evidence type="ECO:0000313" key="10">
    <source>
        <dbReference type="Proteomes" id="UP000241954"/>
    </source>
</evidence>
<dbReference type="OrthoDB" id="385012at2"/>
<protein>
    <recommendedName>
        <fullName evidence="11">CidA/LrgA family protein</fullName>
    </recommendedName>
</protein>
<reference evidence="7 10" key="1">
    <citation type="submission" date="2018-01" db="EMBL/GenBank/DDBJ databases">
        <title>Whole genome sequencing of Histamine producing bacteria.</title>
        <authorList>
            <person name="Butler K."/>
        </authorList>
    </citation>
    <scope>NUCLEOTIDE SEQUENCE [LARGE SCALE GENOMIC DNA]</scope>
    <source>
        <strain evidence="8 9">ATCC 51761</strain>
        <strain evidence="7 10">NCIMB 13481</strain>
    </source>
</reference>
<organism evidence="7 10">
    <name type="scientific">Photobacterium iliopiscarium</name>
    <dbReference type="NCBI Taxonomy" id="56192"/>
    <lineage>
        <taxon>Bacteria</taxon>
        <taxon>Pseudomonadati</taxon>
        <taxon>Pseudomonadota</taxon>
        <taxon>Gammaproteobacteria</taxon>
        <taxon>Vibrionales</taxon>
        <taxon>Vibrionaceae</taxon>
        <taxon>Photobacterium</taxon>
    </lineage>
</organism>
<dbReference type="AlphaFoldDB" id="A0A0D8P495"/>
<feature type="transmembrane region" description="Helical" evidence="6">
    <location>
        <begin position="7"/>
        <end position="24"/>
    </location>
</feature>
<dbReference type="InterPro" id="IPR005538">
    <property type="entry name" value="LrgA/CidA"/>
</dbReference>
<feature type="transmembrane region" description="Helical" evidence="6">
    <location>
        <begin position="85"/>
        <end position="107"/>
    </location>
</feature>
<dbReference type="PANTHER" id="PTHR33931">
    <property type="entry name" value="HOLIN-LIKE PROTEIN CIDA-RELATED"/>
    <property type="match status" value="1"/>
</dbReference>
<keyword evidence="2" id="KW-1003">Cell membrane</keyword>
<proteinExistence type="predicted"/>
<keyword evidence="3 6" id="KW-0812">Transmembrane</keyword>
<name>A0A0D8P495_9GAMM</name>
<evidence type="ECO:0000256" key="2">
    <source>
        <dbReference type="ARBA" id="ARBA00022475"/>
    </source>
</evidence>
<feature type="transmembrane region" description="Helical" evidence="6">
    <location>
        <begin position="59"/>
        <end position="79"/>
    </location>
</feature>
<comment type="subcellular location">
    <subcellularLocation>
        <location evidence="1">Cell membrane</location>
        <topology evidence="1">Multi-pass membrane protein</topology>
    </subcellularLocation>
</comment>
<comment type="caution">
    <text evidence="7">The sequence shown here is derived from an EMBL/GenBank/DDBJ whole genome shotgun (WGS) entry which is preliminary data.</text>
</comment>